<dbReference type="SUPFAM" id="SSF55298">
    <property type="entry name" value="YjgF-like"/>
    <property type="match status" value="1"/>
</dbReference>
<proteinExistence type="predicted"/>
<dbReference type="EMBL" id="JBHSQI010000005">
    <property type="protein sequence ID" value="MFC6153952.1"/>
    <property type="molecule type" value="Genomic_DNA"/>
</dbReference>
<name>A0ABW1QWM5_9ACTN</name>
<dbReference type="CDD" id="cd02198">
    <property type="entry name" value="YjgH_like"/>
    <property type="match status" value="1"/>
</dbReference>
<dbReference type="InterPro" id="IPR038743">
    <property type="entry name" value="YjgH-like"/>
</dbReference>
<evidence type="ECO:0000313" key="1">
    <source>
        <dbReference type="EMBL" id="MFC6153952.1"/>
    </source>
</evidence>
<dbReference type="Pfam" id="PF01042">
    <property type="entry name" value="Ribonuc_L-PSP"/>
    <property type="match status" value="1"/>
</dbReference>
<comment type="caution">
    <text evidence="1">The sequence shown here is derived from an EMBL/GenBank/DDBJ whole genome shotgun (WGS) entry which is preliminary data.</text>
</comment>
<dbReference type="Gene3D" id="3.30.1330.40">
    <property type="entry name" value="RutC-like"/>
    <property type="match status" value="1"/>
</dbReference>
<organism evidence="1 2">
    <name type="scientific">Nocardioides yefusunii</name>
    <dbReference type="NCBI Taxonomy" id="2500546"/>
    <lineage>
        <taxon>Bacteria</taxon>
        <taxon>Bacillati</taxon>
        <taxon>Actinomycetota</taxon>
        <taxon>Actinomycetes</taxon>
        <taxon>Propionibacteriales</taxon>
        <taxon>Nocardioidaceae</taxon>
        <taxon>Nocardioides</taxon>
    </lineage>
</organism>
<dbReference type="Proteomes" id="UP001596098">
    <property type="component" value="Unassembled WGS sequence"/>
</dbReference>
<dbReference type="PANTHER" id="PTHR11803:SF39">
    <property type="entry name" value="2-IMINOBUTANOATE_2-IMINOPROPANOATE DEAMINASE"/>
    <property type="match status" value="1"/>
</dbReference>
<dbReference type="InterPro" id="IPR035959">
    <property type="entry name" value="RutC-like_sf"/>
</dbReference>
<keyword evidence="2" id="KW-1185">Reference proteome</keyword>
<dbReference type="PANTHER" id="PTHR11803">
    <property type="entry name" value="2-IMINOBUTANOATE/2-IMINOPROPANOATE DEAMINASE RIDA"/>
    <property type="match status" value="1"/>
</dbReference>
<accession>A0ABW1QWM5</accession>
<dbReference type="RefSeq" id="WP_128221826.1">
    <property type="nucleotide sequence ID" value="NZ_CP034929.1"/>
</dbReference>
<dbReference type="InterPro" id="IPR006175">
    <property type="entry name" value="YjgF/YER057c/UK114"/>
</dbReference>
<reference evidence="2" key="1">
    <citation type="journal article" date="2019" name="Int. J. Syst. Evol. Microbiol.">
        <title>The Global Catalogue of Microorganisms (GCM) 10K type strain sequencing project: providing services to taxonomists for standard genome sequencing and annotation.</title>
        <authorList>
            <consortium name="The Broad Institute Genomics Platform"/>
            <consortium name="The Broad Institute Genome Sequencing Center for Infectious Disease"/>
            <person name="Wu L."/>
            <person name="Ma J."/>
        </authorList>
    </citation>
    <scope>NUCLEOTIDE SEQUENCE [LARGE SCALE GENOMIC DNA]</scope>
    <source>
        <strain evidence="2">DFY28</strain>
    </source>
</reference>
<protein>
    <submittedName>
        <fullName evidence="1">RidA family protein</fullName>
    </submittedName>
</protein>
<sequence length="136" mass="14888">MAQRELVCPEEMAHLVERFNYAPAVKVGQMVYAAGQVGRDSEMNVIDSSLEDHITAAWENVGKVLAAAGCGYEDIVEMTTFHVDLQEQLPTFLAVKDKFIPRQDVPPAWTAIGITELTFPGQLVEIKVIACVPDAA</sequence>
<evidence type="ECO:0000313" key="2">
    <source>
        <dbReference type="Proteomes" id="UP001596098"/>
    </source>
</evidence>
<gene>
    <name evidence="1" type="ORF">ACFPWU_09815</name>
</gene>